<organism evidence="6 7">
    <name type="scientific">Hwanghaeella grinnelliae</name>
    <dbReference type="NCBI Taxonomy" id="2500179"/>
    <lineage>
        <taxon>Bacteria</taxon>
        <taxon>Pseudomonadati</taxon>
        <taxon>Pseudomonadota</taxon>
        <taxon>Alphaproteobacteria</taxon>
        <taxon>Rhodospirillales</taxon>
        <taxon>Rhodospirillaceae</taxon>
        <taxon>Hwanghaeella</taxon>
    </lineage>
</organism>
<sequence>MSELHGIISPFTTPFDEAGSIDLSLVSGQVEWLLENGVHGLAAGGSTGEGHALNRDEYGALLAETVKVVSGRIPVVAGIIANSTDEVIARGKLVRDLGVAALQITPPSYLFRPDDDSMVRHFQEIHAACGISILIYNVVPWCYLSPDLLLRIMDEVPGVLGVKQSAGDMKLFADLVRRAKPANLIFSAVDALLYPSYQLGAPGSIAAILTAAPGPSVKLWDAVHRQDWDTARDLHERLMPLWDAIGQDNMPSLCKYAQALQGIDVGLSRRPTSPATAEQKEHVRRALAGLGLVPGS</sequence>
<dbReference type="PANTHER" id="PTHR12128:SF66">
    <property type="entry name" value="4-HYDROXY-2-OXOGLUTARATE ALDOLASE, MITOCHONDRIAL"/>
    <property type="match status" value="1"/>
</dbReference>
<accession>A0A437QNQ1</accession>
<dbReference type="PANTHER" id="PTHR12128">
    <property type="entry name" value="DIHYDRODIPICOLINATE SYNTHASE"/>
    <property type="match status" value="1"/>
</dbReference>
<dbReference type="GO" id="GO:0008840">
    <property type="term" value="F:4-hydroxy-tetrahydrodipicolinate synthase activity"/>
    <property type="evidence" value="ECO:0007669"/>
    <property type="project" value="TreeGrafter"/>
</dbReference>
<evidence type="ECO:0000313" key="6">
    <source>
        <dbReference type="EMBL" id="RVU36059.1"/>
    </source>
</evidence>
<feature type="binding site" evidence="5">
    <location>
        <position position="47"/>
    </location>
    <ligand>
        <name>pyruvate</name>
        <dbReference type="ChEBI" id="CHEBI:15361"/>
    </ligand>
</feature>
<evidence type="ECO:0000256" key="1">
    <source>
        <dbReference type="ARBA" id="ARBA00007592"/>
    </source>
</evidence>
<dbReference type="Gene3D" id="3.20.20.70">
    <property type="entry name" value="Aldolase class I"/>
    <property type="match status" value="1"/>
</dbReference>
<dbReference type="CDD" id="cd00408">
    <property type="entry name" value="DHDPS-like"/>
    <property type="match status" value="1"/>
</dbReference>
<dbReference type="InterPro" id="IPR013785">
    <property type="entry name" value="Aldolase_TIM"/>
</dbReference>
<keyword evidence="2 3" id="KW-0456">Lyase</keyword>
<name>A0A437QNQ1_9PROT</name>
<feature type="active site" description="Proton donor/acceptor" evidence="4">
    <location>
        <position position="136"/>
    </location>
</feature>
<evidence type="ECO:0000256" key="3">
    <source>
        <dbReference type="PIRNR" id="PIRNR001365"/>
    </source>
</evidence>
<comment type="similarity">
    <text evidence="1 3">Belongs to the DapA family.</text>
</comment>
<comment type="caution">
    <text evidence="6">The sequence shown here is derived from an EMBL/GenBank/DDBJ whole genome shotgun (WGS) entry which is preliminary data.</text>
</comment>
<feature type="binding site" evidence="5">
    <location>
        <position position="205"/>
    </location>
    <ligand>
        <name>pyruvate</name>
        <dbReference type="ChEBI" id="CHEBI:15361"/>
    </ligand>
</feature>
<evidence type="ECO:0000313" key="7">
    <source>
        <dbReference type="Proteomes" id="UP000287447"/>
    </source>
</evidence>
<dbReference type="SMART" id="SM01130">
    <property type="entry name" value="DHDPS"/>
    <property type="match status" value="1"/>
</dbReference>
<dbReference type="OrthoDB" id="9778880at2"/>
<dbReference type="RefSeq" id="WP_127765535.1">
    <property type="nucleotide sequence ID" value="NZ_SADE01000002.1"/>
</dbReference>
<keyword evidence="7" id="KW-1185">Reference proteome</keyword>
<proteinExistence type="inferred from homology"/>
<reference evidence="7" key="1">
    <citation type="submission" date="2019-01" db="EMBL/GenBank/DDBJ databases">
        <title>Gri0909 isolated from a small marine red alga.</title>
        <authorList>
            <person name="Kim J."/>
            <person name="Jeong S.E."/>
            <person name="Jeon C.O."/>
        </authorList>
    </citation>
    <scope>NUCLEOTIDE SEQUENCE [LARGE SCALE GENOMIC DNA]</scope>
    <source>
        <strain evidence="7">Gri0909</strain>
    </source>
</reference>
<dbReference type="EMBL" id="SADE01000002">
    <property type="protein sequence ID" value="RVU36059.1"/>
    <property type="molecule type" value="Genomic_DNA"/>
</dbReference>
<dbReference type="InterPro" id="IPR002220">
    <property type="entry name" value="DapA-like"/>
</dbReference>
<evidence type="ECO:0000256" key="5">
    <source>
        <dbReference type="PIRSR" id="PIRSR001365-2"/>
    </source>
</evidence>
<dbReference type="Proteomes" id="UP000287447">
    <property type="component" value="Unassembled WGS sequence"/>
</dbReference>
<protein>
    <submittedName>
        <fullName evidence="6">Dihydrodipicolinate synthase family protein</fullName>
    </submittedName>
</protein>
<feature type="active site" description="Schiff-base intermediate with substrate" evidence="4">
    <location>
        <position position="163"/>
    </location>
</feature>
<evidence type="ECO:0000256" key="4">
    <source>
        <dbReference type="PIRSR" id="PIRSR001365-1"/>
    </source>
</evidence>
<dbReference type="PIRSF" id="PIRSF001365">
    <property type="entry name" value="DHDPS"/>
    <property type="match status" value="1"/>
</dbReference>
<gene>
    <name evidence="6" type="ORF">EOI86_12560</name>
</gene>
<evidence type="ECO:0000256" key="2">
    <source>
        <dbReference type="ARBA" id="ARBA00023239"/>
    </source>
</evidence>
<dbReference type="PRINTS" id="PR00146">
    <property type="entry name" value="DHPICSNTHASE"/>
</dbReference>
<dbReference type="SUPFAM" id="SSF51569">
    <property type="entry name" value="Aldolase"/>
    <property type="match status" value="1"/>
</dbReference>
<dbReference type="Pfam" id="PF00701">
    <property type="entry name" value="DHDPS"/>
    <property type="match status" value="1"/>
</dbReference>
<dbReference type="AlphaFoldDB" id="A0A437QNQ1"/>